<feature type="region of interest" description="Disordered" evidence="1">
    <location>
        <begin position="229"/>
        <end position="262"/>
    </location>
</feature>
<dbReference type="PROSITE" id="PS00018">
    <property type="entry name" value="EF_HAND_1"/>
    <property type="match status" value="1"/>
</dbReference>
<dbReference type="Gene3D" id="2.60.120.380">
    <property type="match status" value="1"/>
</dbReference>
<proteinExistence type="predicted"/>
<evidence type="ECO:0000313" key="2">
    <source>
        <dbReference type="EMBL" id="MEI4551552.1"/>
    </source>
</evidence>
<organism evidence="2 3">
    <name type="scientific">Pseudoalteromonas spongiae</name>
    <dbReference type="NCBI Taxonomy" id="298657"/>
    <lineage>
        <taxon>Bacteria</taxon>
        <taxon>Pseudomonadati</taxon>
        <taxon>Pseudomonadota</taxon>
        <taxon>Gammaproteobacteria</taxon>
        <taxon>Alteromonadales</taxon>
        <taxon>Pseudoalteromonadaceae</taxon>
        <taxon>Pseudoalteromonas</taxon>
    </lineage>
</organism>
<reference evidence="2 3" key="1">
    <citation type="submission" date="2023-12" db="EMBL/GenBank/DDBJ databases">
        <title>Friends and Foes: Symbiotic and Algicidal bacterial influence on Karenia brevis blooms.</title>
        <authorList>
            <person name="Fei C."/>
            <person name="Mohamed A.R."/>
            <person name="Booker A."/>
            <person name="Arshad M."/>
            <person name="Klass S."/>
            <person name="Ahn S."/>
            <person name="Gilbert P.M."/>
            <person name="Heil C.A."/>
            <person name="Martinez J.M."/>
            <person name="Amin S.A."/>
        </authorList>
    </citation>
    <scope>NUCLEOTIDE SEQUENCE [LARGE SCALE GENOMIC DNA]</scope>
    <source>
        <strain evidence="2 3">CE15</strain>
    </source>
</reference>
<comment type="caution">
    <text evidence="2">The sequence shown here is derived from an EMBL/GenBank/DDBJ whole genome shotgun (WGS) entry which is preliminary data.</text>
</comment>
<protein>
    <submittedName>
        <fullName evidence="2">Uncharacterized protein</fullName>
    </submittedName>
</protein>
<gene>
    <name evidence="2" type="ORF">WAE96_17890</name>
</gene>
<sequence>MPFNLRPFGLFFIATMALSGCGETPWYEKDSDGDDILDVIDDYPFDATKHHYPVFIEQEPNDNPGIATPAKLDDGFIAAGTISSRVDKGDLFGFDASEGTMITAFFTTQAERFSPQVYISNADGLVIDSHVMKPFSKDGTYVVHFQLFKAGRYQLSVIDNNYAGGDDLSYKITVFHDTDVDAFDDRKERRLLSDVNKNDQDNDGIIDGLEYLLARSVKLLDADNDGLFNWQDDDSDGDGTADKQEGKQDKNNNGQPDFLEKN</sequence>
<name>A0ABU8EX47_9GAMM</name>
<evidence type="ECO:0000313" key="3">
    <source>
        <dbReference type="Proteomes" id="UP001382455"/>
    </source>
</evidence>
<accession>A0ABU8EX47</accession>
<dbReference type="PROSITE" id="PS51257">
    <property type="entry name" value="PROKAR_LIPOPROTEIN"/>
    <property type="match status" value="1"/>
</dbReference>
<dbReference type="SUPFAM" id="SSF103647">
    <property type="entry name" value="TSP type-3 repeat"/>
    <property type="match status" value="1"/>
</dbReference>
<keyword evidence="3" id="KW-1185">Reference proteome</keyword>
<dbReference type="Proteomes" id="UP001382455">
    <property type="component" value="Unassembled WGS sequence"/>
</dbReference>
<dbReference type="EMBL" id="JBAWKS010000002">
    <property type="protein sequence ID" value="MEI4551552.1"/>
    <property type="molecule type" value="Genomic_DNA"/>
</dbReference>
<dbReference type="InterPro" id="IPR018247">
    <property type="entry name" value="EF_Hand_1_Ca_BS"/>
</dbReference>
<dbReference type="RefSeq" id="WP_336436515.1">
    <property type="nucleotide sequence ID" value="NZ_JBAWKS010000002.1"/>
</dbReference>
<evidence type="ECO:0000256" key="1">
    <source>
        <dbReference type="SAM" id="MobiDB-lite"/>
    </source>
</evidence>
<feature type="compositionally biased region" description="Basic and acidic residues" evidence="1">
    <location>
        <begin position="240"/>
        <end position="250"/>
    </location>
</feature>
<dbReference type="InterPro" id="IPR028974">
    <property type="entry name" value="TSP_type-3_rpt"/>
</dbReference>